<organism evidence="1 2">
    <name type="scientific">Ridgeia piscesae</name>
    <name type="common">Tubeworm</name>
    <dbReference type="NCBI Taxonomy" id="27915"/>
    <lineage>
        <taxon>Eukaryota</taxon>
        <taxon>Metazoa</taxon>
        <taxon>Spiralia</taxon>
        <taxon>Lophotrochozoa</taxon>
        <taxon>Annelida</taxon>
        <taxon>Polychaeta</taxon>
        <taxon>Sedentaria</taxon>
        <taxon>Canalipalpata</taxon>
        <taxon>Sabellida</taxon>
        <taxon>Siboglinidae</taxon>
        <taxon>Ridgeia</taxon>
    </lineage>
</organism>
<comment type="caution">
    <text evidence="1">The sequence shown here is derived from an EMBL/GenBank/DDBJ whole genome shotgun (WGS) entry which is preliminary data.</text>
</comment>
<keyword evidence="2" id="KW-1185">Reference proteome</keyword>
<dbReference type="Proteomes" id="UP001209878">
    <property type="component" value="Unassembled WGS sequence"/>
</dbReference>
<protein>
    <submittedName>
        <fullName evidence="1">Uncharacterized protein</fullName>
    </submittedName>
</protein>
<accession>A0AAD9NH85</accession>
<gene>
    <name evidence="1" type="ORF">NP493_1161g00046</name>
</gene>
<dbReference type="EMBL" id="JAODUO010001159">
    <property type="protein sequence ID" value="KAK2170197.1"/>
    <property type="molecule type" value="Genomic_DNA"/>
</dbReference>
<reference evidence="1" key="1">
    <citation type="journal article" date="2023" name="Mol. Biol. Evol.">
        <title>Third-Generation Sequencing Reveals the Adaptive Role of the Epigenome in Three Deep-Sea Polychaetes.</title>
        <authorList>
            <person name="Perez M."/>
            <person name="Aroh O."/>
            <person name="Sun Y."/>
            <person name="Lan Y."/>
            <person name="Juniper S.K."/>
            <person name="Young C.R."/>
            <person name="Angers B."/>
            <person name="Qian P.Y."/>
        </authorList>
    </citation>
    <scope>NUCLEOTIDE SEQUENCE</scope>
    <source>
        <strain evidence="1">R07B-5</strain>
    </source>
</reference>
<proteinExistence type="predicted"/>
<evidence type="ECO:0000313" key="1">
    <source>
        <dbReference type="EMBL" id="KAK2170197.1"/>
    </source>
</evidence>
<sequence>MLLSDSQTLLPNCSFKMVTEGIELKGPAKAVAEARLNISEQVFRFKVSTIEGNSQRVRLMQSDKSQQQVQELFLKAGIQVVLSVRDDKLLLTAADDEQKSQASRVLERNLHRSEIPVDDFHQEFLQSAQWKEFIKDLERNYTVTVERETSSVVIDALGDCSEDVLKQVRDKLEDNAQQSDDIHLTEEEWQLLKTYHQTEVEDLCMKTGVQVTLSTSPNGKSVIQVTGNAGLLQGVKTELKQFVKRIGQKTVKFSIPGKL</sequence>
<evidence type="ECO:0000313" key="2">
    <source>
        <dbReference type="Proteomes" id="UP001209878"/>
    </source>
</evidence>
<name>A0AAD9NH85_RIDPI</name>
<dbReference type="AlphaFoldDB" id="A0AAD9NH85"/>